<dbReference type="InterPro" id="IPR036895">
    <property type="entry name" value="Uracil-DNA_glycosylase-like_sf"/>
</dbReference>
<dbReference type="SUPFAM" id="SSF52141">
    <property type="entry name" value="Uracil-DNA glycosylase-like"/>
    <property type="match status" value="2"/>
</dbReference>
<dbReference type="InterPro" id="IPR005122">
    <property type="entry name" value="Uracil-DNA_glycosylase-like"/>
</dbReference>
<evidence type="ECO:0000259" key="1">
    <source>
        <dbReference type="Pfam" id="PF03167"/>
    </source>
</evidence>
<name>A0ABT3WZQ6_9BACL</name>
<gene>
    <name evidence="2" type="ORF">OS242_09185</name>
</gene>
<sequence length="219" mass="25449">MTEILDKIKQWSHDFHKLADHGRVEDLIPDEARFLFLLESPHVHELKHGAPVSGTSGASMTKHLYEDTYGKEPLGLVVKKGLDPNRPIALMNVCTLPMQGKAYTSADAEQAHHALIHILEGIRTKNDRDHYPHPDWNAVQDLLVENLRSRLRQLRDREMTLVPCGRFAQKFFRLADVHSPKWRIIEDIPHPSYNNWGKPAYAEQVDTLKREFHRVRERY</sequence>
<evidence type="ECO:0000313" key="3">
    <source>
        <dbReference type="Proteomes" id="UP001208017"/>
    </source>
</evidence>
<dbReference type="EMBL" id="JAPMLT010000003">
    <property type="protein sequence ID" value="MCX7570137.1"/>
    <property type="molecule type" value="Genomic_DNA"/>
</dbReference>
<proteinExistence type="predicted"/>
<organism evidence="2 3">
    <name type="scientific">Tumebacillus lacus</name>
    <dbReference type="NCBI Taxonomy" id="2995335"/>
    <lineage>
        <taxon>Bacteria</taxon>
        <taxon>Bacillati</taxon>
        <taxon>Bacillota</taxon>
        <taxon>Bacilli</taxon>
        <taxon>Bacillales</taxon>
        <taxon>Alicyclobacillaceae</taxon>
        <taxon>Tumebacillus</taxon>
    </lineage>
</organism>
<dbReference type="Proteomes" id="UP001208017">
    <property type="component" value="Unassembled WGS sequence"/>
</dbReference>
<keyword evidence="3" id="KW-1185">Reference proteome</keyword>
<dbReference type="RefSeq" id="WP_267151378.1">
    <property type="nucleotide sequence ID" value="NZ_JAPMLT010000003.1"/>
</dbReference>
<dbReference type="Pfam" id="PF03167">
    <property type="entry name" value="UDG"/>
    <property type="match status" value="1"/>
</dbReference>
<reference evidence="2 3" key="1">
    <citation type="submission" date="2022-11" db="EMBL/GenBank/DDBJ databases">
        <title>Study of microbial diversity in lake waters.</title>
        <authorList>
            <person name="Zhang J."/>
        </authorList>
    </citation>
    <scope>NUCLEOTIDE SEQUENCE [LARGE SCALE GENOMIC DNA]</scope>
    <source>
        <strain evidence="2 3">DT12</strain>
    </source>
</reference>
<accession>A0ABT3WZQ6</accession>
<feature type="domain" description="Uracil-DNA glycosylase-like" evidence="1">
    <location>
        <begin position="27"/>
        <end position="198"/>
    </location>
</feature>
<comment type="caution">
    <text evidence="2">The sequence shown here is derived from an EMBL/GenBank/DDBJ whole genome shotgun (WGS) entry which is preliminary data.</text>
</comment>
<protein>
    <recommendedName>
        <fullName evidence="1">Uracil-DNA glycosylase-like domain-containing protein</fullName>
    </recommendedName>
</protein>
<evidence type="ECO:0000313" key="2">
    <source>
        <dbReference type="EMBL" id="MCX7570137.1"/>
    </source>
</evidence>